<dbReference type="SUPFAM" id="SSF75005">
    <property type="entry name" value="Arabinanase/levansucrase/invertase"/>
    <property type="match status" value="1"/>
</dbReference>
<evidence type="ECO:0000256" key="1">
    <source>
        <dbReference type="SAM" id="SignalP"/>
    </source>
</evidence>
<dbReference type="PANTHER" id="PTHR43301">
    <property type="entry name" value="ARABINAN ENDO-1,5-ALPHA-L-ARABINOSIDASE"/>
    <property type="match status" value="1"/>
</dbReference>
<dbReference type="EMBL" id="CCYA01000389">
    <property type="protein sequence ID" value="CEH19483.1"/>
    <property type="molecule type" value="Genomic_DNA"/>
</dbReference>
<dbReference type="STRING" id="401625.A0A0P1BTS9"/>
<dbReference type="InterPro" id="IPR023296">
    <property type="entry name" value="Glyco_hydro_beta-prop_sf"/>
</dbReference>
<keyword evidence="3" id="KW-1185">Reference proteome</keyword>
<dbReference type="Gene3D" id="2.115.10.20">
    <property type="entry name" value="Glycosyl hydrolase domain, family 43"/>
    <property type="match status" value="1"/>
</dbReference>
<accession>A0A0P1BTS9</accession>
<dbReference type="Proteomes" id="UP000054845">
    <property type="component" value="Unassembled WGS sequence"/>
</dbReference>
<reference evidence="2 3" key="1">
    <citation type="submission" date="2014-09" db="EMBL/GenBank/DDBJ databases">
        <authorList>
            <person name="Magalhaes I.L.F."/>
            <person name="Oliveira U."/>
            <person name="Santos F.R."/>
            <person name="Vidigal T.H.D.A."/>
            <person name="Brescovit A.D."/>
            <person name="Santos A.J."/>
        </authorList>
    </citation>
    <scope>NUCLEOTIDE SEQUENCE [LARGE SCALE GENOMIC DNA]</scope>
</reference>
<evidence type="ECO:0000313" key="2">
    <source>
        <dbReference type="EMBL" id="CEH19483.1"/>
    </source>
</evidence>
<evidence type="ECO:0008006" key="4">
    <source>
        <dbReference type="Google" id="ProtNLM"/>
    </source>
</evidence>
<feature type="signal peptide" evidence="1">
    <location>
        <begin position="1"/>
        <end position="22"/>
    </location>
</feature>
<evidence type="ECO:0000313" key="3">
    <source>
        <dbReference type="Proteomes" id="UP000054845"/>
    </source>
</evidence>
<name>A0A0P1BTS9_9BASI</name>
<keyword evidence="1" id="KW-0732">Signal</keyword>
<sequence length="345" mass="37435">MHFSIASITACLALVASTSVSAAPTSSSSPSTLSSRAEAKVGYLASNFLGGNVQSVYFSLSRGNDALSFRMLNGGQPVLTPASGQGTGGARDPYLVASPDGKTFWQIATDLDIGKTTWGEAVRTGSRAIYVWTSTNLVDWSPSELVDVEDATAGMVWAPSAHYNSATQEYTVFWSSRFYAENDPDHKGAVVREDTIRYATTKDFKTFSAPKNYLDATPFIDQEFLPLDNGGWARFLKNESSSVVTWQTTSDTSLLSSDWQDHGAVTNAAREGPAAFHDNNDASLIHLWLDDFSGPGRYLPYSTKSVTAGPWAQDDAPNFPTNLRHGSVIQLNQQQYDALSQKWPA</sequence>
<proteinExistence type="predicted"/>
<protein>
    <recommendedName>
        <fullName evidence="4">Glycoside hydrolase family 43 protein</fullName>
    </recommendedName>
</protein>
<dbReference type="AlphaFoldDB" id="A0A0P1BTS9"/>
<dbReference type="InterPro" id="IPR050727">
    <property type="entry name" value="GH43_arabinanases"/>
</dbReference>
<feature type="chain" id="PRO_5006059810" description="Glycoside hydrolase family 43 protein" evidence="1">
    <location>
        <begin position="23"/>
        <end position="345"/>
    </location>
</feature>
<dbReference type="CDD" id="cd08983">
    <property type="entry name" value="GH43_Bt3655-like"/>
    <property type="match status" value="1"/>
</dbReference>
<organism evidence="2 3">
    <name type="scientific">Ceraceosorus bombacis</name>
    <dbReference type="NCBI Taxonomy" id="401625"/>
    <lineage>
        <taxon>Eukaryota</taxon>
        <taxon>Fungi</taxon>
        <taxon>Dikarya</taxon>
        <taxon>Basidiomycota</taxon>
        <taxon>Ustilaginomycotina</taxon>
        <taxon>Exobasidiomycetes</taxon>
        <taxon>Ceraceosorales</taxon>
        <taxon>Ceraceosoraceae</taxon>
        <taxon>Ceraceosorus</taxon>
    </lineage>
</organism>
<dbReference type="OrthoDB" id="19657at2759"/>
<dbReference type="PANTHER" id="PTHR43301:SF8">
    <property type="entry name" value="ARABINOSIDASE-RELATED"/>
    <property type="match status" value="1"/>
</dbReference>